<dbReference type="Proteomes" id="UP000030686">
    <property type="component" value="Unassembled WGS sequence"/>
</dbReference>
<proteinExistence type="predicted"/>
<sequence length="62" mass="7023">MLLVRGNLDRMVWIDFGIATTFTNFGPEQLAYCQHEIALIEGLGELLREDQAEGLPPNTKLY</sequence>
<accession>W6QFI8</accession>
<name>W6QFI8_PENRF</name>
<evidence type="ECO:0000313" key="1">
    <source>
        <dbReference type="EMBL" id="CDM32934.1"/>
    </source>
</evidence>
<dbReference type="AlphaFoldDB" id="W6QFI8"/>
<reference evidence="1" key="1">
    <citation type="journal article" date="2014" name="Nat. Commun.">
        <title>Multiple recent horizontal transfers of a large genomic region in cheese making fungi.</title>
        <authorList>
            <person name="Cheeseman K."/>
            <person name="Ropars J."/>
            <person name="Renault P."/>
            <person name="Dupont J."/>
            <person name="Gouzy J."/>
            <person name="Branca A."/>
            <person name="Abraham A.L."/>
            <person name="Ceppi M."/>
            <person name="Conseiller E."/>
            <person name="Debuchy R."/>
            <person name="Malagnac F."/>
            <person name="Goarin A."/>
            <person name="Silar P."/>
            <person name="Lacoste S."/>
            <person name="Sallet E."/>
            <person name="Bensimon A."/>
            <person name="Giraud T."/>
            <person name="Brygoo Y."/>
        </authorList>
    </citation>
    <scope>NUCLEOTIDE SEQUENCE [LARGE SCALE GENOMIC DNA]</scope>
    <source>
        <strain evidence="1">FM164</strain>
    </source>
</reference>
<dbReference type="STRING" id="1365484.W6QFI8"/>
<dbReference type="OrthoDB" id="4185642at2759"/>
<protein>
    <submittedName>
        <fullName evidence="1">Genomic scaffold, ProqFM164S02</fullName>
    </submittedName>
</protein>
<keyword evidence="2" id="KW-1185">Reference proteome</keyword>
<gene>
    <name evidence="1" type="ORF">PROQFM164_S02g003085</name>
</gene>
<organism evidence="1 2">
    <name type="scientific">Penicillium roqueforti (strain FM164)</name>
    <dbReference type="NCBI Taxonomy" id="1365484"/>
    <lineage>
        <taxon>Eukaryota</taxon>
        <taxon>Fungi</taxon>
        <taxon>Dikarya</taxon>
        <taxon>Ascomycota</taxon>
        <taxon>Pezizomycotina</taxon>
        <taxon>Eurotiomycetes</taxon>
        <taxon>Eurotiomycetidae</taxon>
        <taxon>Eurotiales</taxon>
        <taxon>Aspergillaceae</taxon>
        <taxon>Penicillium</taxon>
    </lineage>
</organism>
<dbReference type="EMBL" id="HG792016">
    <property type="protein sequence ID" value="CDM32934.1"/>
    <property type="molecule type" value="Genomic_DNA"/>
</dbReference>
<evidence type="ECO:0000313" key="2">
    <source>
        <dbReference type="Proteomes" id="UP000030686"/>
    </source>
</evidence>